<dbReference type="AlphaFoldDB" id="A0BY44"/>
<dbReference type="STRING" id="5888.A0BY44"/>
<evidence type="ECO:0000259" key="3">
    <source>
        <dbReference type="SMART" id="SM00584"/>
    </source>
</evidence>
<evidence type="ECO:0000256" key="1">
    <source>
        <dbReference type="SAM" id="Coils"/>
    </source>
</evidence>
<dbReference type="GeneID" id="5016643"/>
<keyword evidence="5" id="KW-1185">Reference proteome</keyword>
<evidence type="ECO:0000313" key="4">
    <source>
        <dbReference type="EMBL" id="CAK63461.1"/>
    </source>
</evidence>
<dbReference type="OrthoDB" id="311690at2759"/>
<proteinExistence type="predicted"/>
<accession>A0BY44</accession>
<name>A0BY44_PARTE</name>
<dbReference type="EMBL" id="CT868026">
    <property type="protein sequence ID" value="CAK63461.1"/>
    <property type="molecule type" value="Genomic_DNA"/>
</dbReference>
<sequence length="784" mass="91906">MSDQEFGKRICQNHANFEIIAVQEIQSDSQDIKYLCVKCLIQMIGIQNIILYEDFIKAKEKRNTCEMEIKQQTQQRVNYMKELQQSVDKLDQLMKGVIGQLQNNIGEKIAQSQKEIEQGDSQGESKSLDENNSIQEGTSGNIDEQEKSKIISNFFRSIKEQVKQMQGSQEYLQIILSIKKIEQSFQIKSEPFQMEINKTLSLKQNCKIHNQVIIMVDLNLYESEPQNRFACVQCIQEFHNQYVSLSDVIQRFRKYNEEKESINESYHTQRKGKFKNTSQMLSQLKNKYNQEISDIVQSLDKQFKEQEYLDQKDNDLSILDIQELDEKEVMDIVDILCKKDQHAELKEKQKTQDENDSKVYKMLKKNLECLMQYDILTIHNLMNILQGDQLNLLNIEDFIENNESIIKLDDNQFIKKFQRLQQYLSIIEYSFSFYNDLKKEVDERNQSQPQKFEQEFQQFQSNSTKMITLITAEDNEKQLKLLQEETLQQKQRLLDDEKQIEQFTLQIKQMNDELVQLKEKQIELQAKIQEDISQIEIQQKKLKEEENANKILQQTVEAQANTINQQKQRIEKNEADLTDATSKLQKNDEGLKELQCVYQFVNISWKIGTNTILKSDFCTKILTNIEVKMKKKIKNQYLIFSGQNQELNSQAFWKAVEKTSNLLMIFKSKSGNIFGGFSPCQWVKMGGAFVQDNATASFLFSQTHDLIYPLKEENKLYAIYCHQSFGPTFGNGHDLQIGSDFQSGYSNLGYHYNWDGYQYANSTHLFGQLTPNIEVCEIIMLTFL</sequence>
<dbReference type="OMA" id="MQYDILT"/>
<evidence type="ECO:0000256" key="2">
    <source>
        <dbReference type="SAM" id="MobiDB-lite"/>
    </source>
</evidence>
<dbReference type="Proteomes" id="UP000000600">
    <property type="component" value="Unassembled WGS sequence"/>
</dbReference>
<organism evidence="4 5">
    <name type="scientific">Paramecium tetraurelia</name>
    <dbReference type="NCBI Taxonomy" id="5888"/>
    <lineage>
        <taxon>Eukaryota</taxon>
        <taxon>Sar</taxon>
        <taxon>Alveolata</taxon>
        <taxon>Ciliophora</taxon>
        <taxon>Intramacronucleata</taxon>
        <taxon>Oligohymenophorea</taxon>
        <taxon>Peniculida</taxon>
        <taxon>Parameciidae</taxon>
        <taxon>Paramecium</taxon>
    </lineage>
</organism>
<dbReference type="InParanoid" id="A0BY44"/>
<feature type="domain" description="TLDc" evidence="3">
    <location>
        <begin position="619"/>
        <end position="782"/>
    </location>
</feature>
<feature type="region of interest" description="Disordered" evidence="2">
    <location>
        <begin position="112"/>
        <end position="142"/>
    </location>
</feature>
<dbReference type="InterPro" id="IPR006571">
    <property type="entry name" value="TLDc_dom"/>
</dbReference>
<keyword evidence="1" id="KW-0175">Coiled coil</keyword>
<dbReference type="PANTHER" id="PTHR23354">
    <property type="entry name" value="NUCLEOLAR PROTEIN 7/ESTROGEN RECEPTOR COACTIVATOR-RELATED"/>
    <property type="match status" value="1"/>
</dbReference>
<dbReference type="KEGG" id="ptm:GSPATT00033314001"/>
<feature type="coiled-coil region" evidence="1">
    <location>
        <begin position="472"/>
        <end position="583"/>
    </location>
</feature>
<dbReference type="PANTHER" id="PTHR23354:SF122">
    <property type="entry name" value="GTPASE-ACTIVATING PROTEIN SKYWALKER"/>
    <property type="match status" value="1"/>
</dbReference>
<gene>
    <name evidence="4" type="ORF">GSPATT00033314001</name>
</gene>
<dbReference type="Pfam" id="PF07534">
    <property type="entry name" value="TLD"/>
    <property type="match status" value="1"/>
</dbReference>
<evidence type="ECO:0000313" key="5">
    <source>
        <dbReference type="Proteomes" id="UP000000600"/>
    </source>
</evidence>
<dbReference type="HOGENOM" id="CLU_022915_0_0_1"/>
<dbReference type="SMART" id="SM00584">
    <property type="entry name" value="TLDc"/>
    <property type="match status" value="1"/>
</dbReference>
<reference evidence="4 5" key="1">
    <citation type="journal article" date="2006" name="Nature">
        <title>Global trends of whole-genome duplications revealed by the ciliate Paramecium tetraurelia.</title>
        <authorList>
            <consortium name="Genoscope"/>
            <person name="Aury J.-M."/>
            <person name="Jaillon O."/>
            <person name="Duret L."/>
            <person name="Noel B."/>
            <person name="Jubin C."/>
            <person name="Porcel B.M."/>
            <person name="Segurens B."/>
            <person name="Daubin V."/>
            <person name="Anthouard V."/>
            <person name="Aiach N."/>
            <person name="Arnaiz O."/>
            <person name="Billaut A."/>
            <person name="Beisson J."/>
            <person name="Blanc I."/>
            <person name="Bouhouche K."/>
            <person name="Camara F."/>
            <person name="Duharcourt S."/>
            <person name="Guigo R."/>
            <person name="Gogendeau D."/>
            <person name="Katinka M."/>
            <person name="Keller A.-M."/>
            <person name="Kissmehl R."/>
            <person name="Klotz C."/>
            <person name="Koll F."/>
            <person name="Le Moue A."/>
            <person name="Lepere C."/>
            <person name="Malinsky S."/>
            <person name="Nowacki M."/>
            <person name="Nowak J.K."/>
            <person name="Plattner H."/>
            <person name="Poulain J."/>
            <person name="Ruiz F."/>
            <person name="Serrano V."/>
            <person name="Zagulski M."/>
            <person name="Dessen P."/>
            <person name="Betermier M."/>
            <person name="Weissenbach J."/>
            <person name="Scarpelli C."/>
            <person name="Schachter V."/>
            <person name="Sperling L."/>
            <person name="Meyer E."/>
            <person name="Cohen J."/>
            <person name="Wincker P."/>
        </authorList>
    </citation>
    <scope>NUCLEOTIDE SEQUENCE [LARGE SCALE GENOMIC DNA]</scope>
    <source>
        <strain evidence="4 5">Stock d4-2</strain>
    </source>
</reference>
<dbReference type="RefSeq" id="XP_001430859.1">
    <property type="nucleotide sequence ID" value="XM_001430822.1"/>
</dbReference>
<protein>
    <recommendedName>
        <fullName evidence="3">TLDc domain-containing protein</fullName>
    </recommendedName>
</protein>